<keyword evidence="2" id="KW-1185">Reference proteome</keyword>
<dbReference type="Proteomes" id="UP000037393">
    <property type="component" value="Unassembled WGS sequence"/>
</dbReference>
<reference evidence="1 2" key="1">
    <citation type="journal article" date="2015" name="Appl. Environ. Microbiol.">
        <title>The Enterobacterium Trabulsiella odontotermitis Presents Novel Adaptations Related to Its Association with Fungus-Growing Termites.</title>
        <authorList>
            <person name="Sapountzis P."/>
            <person name="Gruntjes T."/>
            <person name="Otani S."/>
            <person name="Estevez J."/>
            <person name="da Costa R.R."/>
            <person name="Plunkett G.3rd."/>
            <person name="Perna N.T."/>
            <person name="Poulsen M."/>
        </authorList>
    </citation>
    <scope>NUCLEOTIDE SEQUENCE [LARGE SCALE GENOMIC DNA]</scope>
    <source>
        <strain evidence="1 2">12</strain>
    </source>
</reference>
<accession>A0A0L0GVU1</accession>
<evidence type="ECO:0008006" key="3">
    <source>
        <dbReference type="Google" id="ProtNLM"/>
    </source>
</evidence>
<dbReference type="PATRIC" id="fig|379893.4.peg.4386"/>
<gene>
    <name evidence="1" type="ORF">GM31_21640</name>
</gene>
<dbReference type="AlphaFoldDB" id="A0A0L0GVU1"/>
<name>A0A0L0GVU1_9ENTR</name>
<evidence type="ECO:0000313" key="2">
    <source>
        <dbReference type="Proteomes" id="UP000037393"/>
    </source>
</evidence>
<sequence length="280" mass="32834">MGGNMYKYLPPERVDILENNLICFNNPVNFNDPFEFSTSINLHTFDKKLINMLDGVNLLEEFSKQNPGLLDMLDKASKEVITKQSESLLTQLYEQRKQNISDFVHNQFQLFNTHFISTTRVLSLSEDPKNILMWGHYAQSHTGFVIELDQSHEFFKQRRSAKDEYGFLRQVIYQDDLPNTDPLSSLHVNHFLVKSTCWKYEQEWRMLLPEFYSEKKLEANGKIFDLFHLPSKAIKNIILGCKATNDLEHKLAFILANRKDYSHVKLLKAIRSTTKFEVLF</sequence>
<dbReference type="EMBL" id="JNGI01000069">
    <property type="protein sequence ID" value="KNC92851.1"/>
    <property type="molecule type" value="Genomic_DNA"/>
</dbReference>
<dbReference type="InterPro" id="IPR021352">
    <property type="entry name" value="DUF2971"/>
</dbReference>
<protein>
    <recommendedName>
        <fullName evidence="3">DUF2971 domain-containing protein</fullName>
    </recommendedName>
</protein>
<comment type="caution">
    <text evidence="1">The sequence shown here is derived from an EMBL/GenBank/DDBJ whole genome shotgun (WGS) entry which is preliminary data.</text>
</comment>
<dbReference type="Pfam" id="PF11185">
    <property type="entry name" value="DUF2971"/>
    <property type="match status" value="1"/>
</dbReference>
<evidence type="ECO:0000313" key="1">
    <source>
        <dbReference type="EMBL" id="KNC92851.1"/>
    </source>
</evidence>
<organism evidence="1 2">
    <name type="scientific">Trabulsiella odontotermitis</name>
    <dbReference type="NCBI Taxonomy" id="379893"/>
    <lineage>
        <taxon>Bacteria</taxon>
        <taxon>Pseudomonadati</taxon>
        <taxon>Pseudomonadota</taxon>
        <taxon>Gammaproteobacteria</taxon>
        <taxon>Enterobacterales</taxon>
        <taxon>Enterobacteriaceae</taxon>
        <taxon>Trabulsiella</taxon>
    </lineage>
</organism>
<proteinExistence type="predicted"/>